<evidence type="ECO:0000259" key="5">
    <source>
        <dbReference type="PROSITE" id="PS51194"/>
    </source>
</evidence>
<dbReference type="AlphaFoldDB" id="A0A437URT7"/>
<dbReference type="GO" id="GO:0006302">
    <property type="term" value="P:double-strand break repair"/>
    <property type="evidence" value="ECO:0007669"/>
    <property type="project" value="TreeGrafter"/>
</dbReference>
<evidence type="ECO:0000313" key="6">
    <source>
        <dbReference type="EMBL" id="RVU96246.1"/>
    </source>
</evidence>
<sequence>MEITGQRLLLEEWRTFYPKIDLTQAEKIPAMVQIDKDWVCQRCGEVSQEKVPAGFFYCPSCLALGRVDSNSSLYFFPIKKAVPKKVVLTWSGKLSTAQQKIADGLLEDQLKKRSFLLWAVTGAGKTEILFPLLKSLLEKGKKIAVTSPRVDVCNEVFLRFRQAFPDEKISLFHGQERKDAGDQFVVCTVHQLLRYHEFFDLVIVDEVDAFPYAEDPLLHRAVDTAQKREGKRVYLSATPDKALKKTVDRVYYLPARYHRRKLPVPQVLFSWRLEKHLLAGQLPKKVLAKITDLLEKNNVLFFCPNISLLAKIAAFIQGVYSDIRLTTVFSQDQERLIKVENMRAGKYQLLLTTTILERGVTFERVSVVVLQASHRVFKKSALVQIAGRADRKGEYSQAEVIFVTSERTTAIKSAIREINKNNQQALKEGLINAL</sequence>
<dbReference type="InterPro" id="IPR006935">
    <property type="entry name" value="Helicase/UvrB_N"/>
</dbReference>
<dbReference type="PROSITE" id="PS51194">
    <property type="entry name" value="HELICASE_CTER"/>
    <property type="match status" value="1"/>
</dbReference>
<dbReference type="SMART" id="SM00487">
    <property type="entry name" value="DEXDc"/>
    <property type="match status" value="1"/>
</dbReference>
<dbReference type="Gene3D" id="3.40.50.300">
    <property type="entry name" value="P-loop containing nucleotide triphosphate hydrolases"/>
    <property type="match status" value="2"/>
</dbReference>
<name>A0A437URT7_ENTAV</name>
<dbReference type="InterPro" id="IPR027417">
    <property type="entry name" value="P-loop_NTPase"/>
</dbReference>
<keyword evidence="1" id="KW-0547">Nucleotide-binding</keyword>
<evidence type="ECO:0000256" key="1">
    <source>
        <dbReference type="ARBA" id="ARBA00022741"/>
    </source>
</evidence>
<gene>
    <name evidence="6" type="ORF">EK398_16115</name>
</gene>
<dbReference type="SUPFAM" id="SSF52540">
    <property type="entry name" value="P-loop containing nucleoside triphosphate hydrolases"/>
    <property type="match status" value="1"/>
</dbReference>
<evidence type="ECO:0000313" key="7">
    <source>
        <dbReference type="Proteomes" id="UP000288388"/>
    </source>
</evidence>
<evidence type="ECO:0000259" key="4">
    <source>
        <dbReference type="PROSITE" id="PS51192"/>
    </source>
</evidence>
<protein>
    <submittedName>
        <fullName evidence="6">DEAD/DEAH box helicase</fullName>
    </submittedName>
</protein>
<feature type="domain" description="Helicase ATP-binding" evidence="4">
    <location>
        <begin position="106"/>
        <end position="257"/>
    </location>
</feature>
<dbReference type="GO" id="GO:0043138">
    <property type="term" value="F:3'-5' DNA helicase activity"/>
    <property type="evidence" value="ECO:0007669"/>
    <property type="project" value="TreeGrafter"/>
</dbReference>
<dbReference type="InterPro" id="IPR001650">
    <property type="entry name" value="Helicase_C-like"/>
</dbReference>
<dbReference type="Proteomes" id="UP000288388">
    <property type="component" value="Unassembled WGS sequence"/>
</dbReference>
<accession>A0A437URT7</accession>
<dbReference type="GO" id="GO:0006310">
    <property type="term" value="P:DNA recombination"/>
    <property type="evidence" value="ECO:0007669"/>
    <property type="project" value="TreeGrafter"/>
</dbReference>
<comment type="caution">
    <text evidence="6">The sequence shown here is derived from an EMBL/GenBank/DDBJ whole genome shotgun (WGS) entry which is preliminary data.</text>
</comment>
<dbReference type="SMART" id="SM00490">
    <property type="entry name" value="HELICc"/>
    <property type="match status" value="1"/>
</dbReference>
<proteinExistence type="predicted"/>
<dbReference type="GO" id="GO:0006270">
    <property type="term" value="P:DNA replication initiation"/>
    <property type="evidence" value="ECO:0007669"/>
    <property type="project" value="TreeGrafter"/>
</dbReference>
<feature type="domain" description="Helicase C-terminal" evidence="5">
    <location>
        <begin position="289"/>
        <end position="434"/>
    </location>
</feature>
<evidence type="ECO:0000256" key="3">
    <source>
        <dbReference type="ARBA" id="ARBA00023125"/>
    </source>
</evidence>
<dbReference type="EMBL" id="RYZS01000001">
    <property type="protein sequence ID" value="RVU96246.1"/>
    <property type="molecule type" value="Genomic_DNA"/>
</dbReference>
<evidence type="ECO:0000256" key="2">
    <source>
        <dbReference type="ARBA" id="ARBA00022840"/>
    </source>
</evidence>
<dbReference type="Pfam" id="PF04851">
    <property type="entry name" value="ResIII"/>
    <property type="match status" value="1"/>
</dbReference>
<keyword evidence="6" id="KW-0378">Hydrolase</keyword>
<dbReference type="Pfam" id="PF00271">
    <property type="entry name" value="Helicase_C"/>
    <property type="match status" value="1"/>
</dbReference>
<dbReference type="PANTHER" id="PTHR30580:SF1">
    <property type="entry name" value="COMF OPERON PROTEIN 1"/>
    <property type="match status" value="1"/>
</dbReference>
<keyword evidence="2" id="KW-0067">ATP-binding</keyword>
<dbReference type="GO" id="GO:0016787">
    <property type="term" value="F:hydrolase activity"/>
    <property type="evidence" value="ECO:0007669"/>
    <property type="project" value="InterPro"/>
</dbReference>
<dbReference type="PROSITE" id="PS51192">
    <property type="entry name" value="HELICASE_ATP_BIND_1"/>
    <property type="match status" value="1"/>
</dbReference>
<dbReference type="GO" id="GO:0005524">
    <property type="term" value="F:ATP binding"/>
    <property type="evidence" value="ECO:0007669"/>
    <property type="project" value="UniProtKB-KW"/>
</dbReference>
<dbReference type="RefSeq" id="WP_127979578.1">
    <property type="nucleotide sequence ID" value="NZ_JBPFKW010000132.1"/>
</dbReference>
<organism evidence="6 7">
    <name type="scientific">Enterococcus avium</name>
    <name type="common">Streptococcus avium</name>
    <dbReference type="NCBI Taxonomy" id="33945"/>
    <lineage>
        <taxon>Bacteria</taxon>
        <taxon>Bacillati</taxon>
        <taxon>Bacillota</taxon>
        <taxon>Bacilli</taxon>
        <taxon>Lactobacillales</taxon>
        <taxon>Enterococcaceae</taxon>
        <taxon>Enterococcus</taxon>
    </lineage>
</organism>
<keyword evidence="3" id="KW-0238">DNA-binding</keyword>
<keyword evidence="6" id="KW-0347">Helicase</keyword>
<dbReference type="PANTHER" id="PTHR30580">
    <property type="entry name" value="PRIMOSOMAL PROTEIN N"/>
    <property type="match status" value="1"/>
</dbReference>
<reference evidence="6 7" key="1">
    <citation type="submission" date="2018-12" db="EMBL/GenBank/DDBJ databases">
        <title>A novel vanA-carrying plasmid in a clinical isolate of Enterococcus avium.</title>
        <authorList>
            <person name="Bernasconi O.J."/>
            <person name="Luzzaro F."/>
            <person name="Endimiani A."/>
        </authorList>
    </citation>
    <scope>NUCLEOTIDE SEQUENCE [LARGE SCALE GENOMIC DNA]</scope>
    <source>
        <strain evidence="6 7">LC0559/18</strain>
    </source>
</reference>
<dbReference type="InterPro" id="IPR014001">
    <property type="entry name" value="Helicase_ATP-bd"/>
</dbReference>
<dbReference type="GO" id="GO:0003677">
    <property type="term" value="F:DNA binding"/>
    <property type="evidence" value="ECO:0007669"/>
    <property type="project" value="UniProtKB-KW"/>
</dbReference>